<dbReference type="OrthoDB" id="7943907at2"/>
<evidence type="ECO:0000256" key="8">
    <source>
        <dbReference type="ARBA" id="ARBA00022968"/>
    </source>
</evidence>
<sequence>MRLAFIILAHKNPDQLLQLLQRLSHPSVDCYVHLDAKADIAAYHASTQLSQVYFVPARVKVNWAGFSIVRATLNGMEVALSSRRKYVNICLLSGMDYPLRPIAEIIEFFTIHQGKEFLDIMPEQEVLDTISKLDQYHYEDFHFRGKYFMTRWVNRLMPVRKLPLGYKHWGGSAWWSLSEECVRYCLDFVQAHPNFLTYYKYTWGGDEFIFQTIIMNSPEWKSKVVRDNLRYIDWSAKKPSPKTLMPEDVPNMVASGKFFARKFDITQSPDILQQVDQRIALMGQL</sequence>
<dbReference type="PANTHER" id="PTHR46025:SF3">
    <property type="entry name" value="XYLOSYLTRANSFERASE OXT"/>
    <property type="match status" value="1"/>
</dbReference>
<dbReference type="EMBL" id="QLMA01000005">
    <property type="protein sequence ID" value="RAJ79937.1"/>
    <property type="molecule type" value="Genomic_DNA"/>
</dbReference>
<evidence type="ECO:0000256" key="9">
    <source>
        <dbReference type="ARBA" id="ARBA00022989"/>
    </source>
</evidence>
<evidence type="ECO:0000313" key="15">
    <source>
        <dbReference type="EMBL" id="RAJ79937.1"/>
    </source>
</evidence>
<keyword evidence="10" id="KW-0333">Golgi apparatus</keyword>
<dbReference type="GO" id="GO:0046872">
    <property type="term" value="F:metal ion binding"/>
    <property type="evidence" value="ECO:0007669"/>
    <property type="project" value="UniProtKB-KW"/>
</dbReference>
<name>A0A327VVC4_9BACT</name>
<organism evidence="15 16">
    <name type="scientific">Chitinophaga dinghuensis</name>
    <dbReference type="NCBI Taxonomy" id="1539050"/>
    <lineage>
        <taxon>Bacteria</taxon>
        <taxon>Pseudomonadati</taxon>
        <taxon>Bacteroidota</taxon>
        <taxon>Chitinophagia</taxon>
        <taxon>Chitinophagales</taxon>
        <taxon>Chitinophagaceae</taxon>
        <taxon>Chitinophaga</taxon>
    </lineage>
</organism>
<evidence type="ECO:0000256" key="3">
    <source>
        <dbReference type="ARBA" id="ARBA00022676"/>
    </source>
</evidence>
<evidence type="ECO:0000256" key="10">
    <source>
        <dbReference type="ARBA" id="ARBA00023034"/>
    </source>
</evidence>
<gene>
    <name evidence="15" type="ORF">CLV59_10542</name>
</gene>
<dbReference type="InterPro" id="IPR003406">
    <property type="entry name" value="Glyco_trans_14"/>
</dbReference>
<dbReference type="Proteomes" id="UP000249819">
    <property type="component" value="Unassembled WGS sequence"/>
</dbReference>
<keyword evidence="8" id="KW-0735">Signal-anchor</keyword>
<evidence type="ECO:0000256" key="4">
    <source>
        <dbReference type="ARBA" id="ARBA00022679"/>
    </source>
</evidence>
<keyword evidence="9" id="KW-1133">Transmembrane helix</keyword>
<keyword evidence="16" id="KW-1185">Reference proteome</keyword>
<evidence type="ECO:0000256" key="14">
    <source>
        <dbReference type="ARBA" id="ARBA00042865"/>
    </source>
</evidence>
<dbReference type="GO" id="GO:0050650">
    <property type="term" value="P:chondroitin sulfate proteoglycan biosynthetic process"/>
    <property type="evidence" value="ECO:0007669"/>
    <property type="project" value="TreeGrafter"/>
</dbReference>
<keyword evidence="12" id="KW-1015">Disulfide bond</keyword>
<evidence type="ECO:0000256" key="12">
    <source>
        <dbReference type="ARBA" id="ARBA00023157"/>
    </source>
</evidence>
<dbReference type="InterPro" id="IPR043538">
    <property type="entry name" value="XYLT"/>
</dbReference>
<keyword evidence="7" id="KW-0256">Endoplasmic reticulum</keyword>
<evidence type="ECO:0000256" key="7">
    <source>
        <dbReference type="ARBA" id="ARBA00022824"/>
    </source>
</evidence>
<evidence type="ECO:0000256" key="6">
    <source>
        <dbReference type="ARBA" id="ARBA00022723"/>
    </source>
</evidence>
<dbReference type="PANTHER" id="PTHR46025">
    <property type="entry name" value="XYLOSYLTRANSFERASE OXT"/>
    <property type="match status" value="1"/>
</dbReference>
<keyword evidence="5" id="KW-0812">Transmembrane</keyword>
<evidence type="ECO:0000256" key="5">
    <source>
        <dbReference type="ARBA" id="ARBA00022692"/>
    </source>
</evidence>
<dbReference type="AlphaFoldDB" id="A0A327VVC4"/>
<evidence type="ECO:0000313" key="16">
    <source>
        <dbReference type="Proteomes" id="UP000249819"/>
    </source>
</evidence>
<dbReference type="GO" id="GO:0016020">
    <property type="term" value="C:membrane"/>
    <property type="evidence" value="ECO:0007669"/>
    <property type="project" value="InterPro"/>
</dbReference>
<dbReference type="RefSeq" id="WP_111592974.1">
    <property type="nucleotide sequence ID" value="NZ_QLMA01000005.1"/>
</dbReference>
<evidence type="ECO:0000256" key="1">
    <source>
        <dbReference type="ARBA" id="ARBA00004323"/>
    </source>
</evidence>
<protein>
    <recommendedName>
        <fullName evidence="14">Peptide O-xylosyltransferase</fullName>
    </recommendedName>
</protein>
<accession>A0A327VVC4</accession>
<dbReference type="Pfam" id="PF02485">
    <property type="entry name" value="Branch"/>
    <property type="match status" value="1"/>
</dbReference>
<keyword evidence="6" id="KW-0479">Metal-binding</keyword>
<evidence type="ECO:0000256" key="11">
    <source>
        <dbReference type="ARBA" id="ARBA00023136"/>
    </source>
</evidence>
<dbReference type="GO" id="GO:0015012">
    <property type="term" value="P:heparan sulfate proteoglycan biosynthetic process"/>
    <property type="evidence" value="ECO:0007669"/>
    <property type="project" value="TreeGrafter"/>
</dbReference>
<keyword evidence="3" id="KW-0328">Glycosyltransferase</keyword>
<dbReference type="GO" id="GO:0030158">
    <property type="term" value="F:protein xylosyltransferase activity"/>
    <property type="evidence" value="ECO:0007669"/>
    <property type="project" value="InterPro"/>
</dbReference>
<keyword evidence="4" id="KW-0808">Transferase</keyword>
<evidence type="ECO:0000256" key="13">
    <source>
        <dbReference type="ARBA" id="ARBA00023180"/>
    </source>
</evidence>
<comment type="caution">
    <text evidence="15">The sequence shown here is derived from an EMBL/GenBank/DDBJ whole genome shotgun (WGS) entry which is preliminary data.</text>
</comment>
<keyword evidence="11" id="KW-0472">Membrane</keyword>
<keyword evidence="13" id="KW-0325">Glycoprotein</keyword>
<proteinExistence type="predicted"/>
<comment type="subcellular location">
    <subcellularLocation>
        <location evidence="2">Endoplasmic reticulum membrane</location>
        <topology evidence="2">Single-pass type II membrane protein</topology>
    </subcellularLocation>
    <subcellularLocation>
        <location evidence="1">Golgi apparatus membrane</location>
        <topology evidence="1">Single-pass type II membrane protein</topology>
    </subcellularLocation>
</comment>
<evidence type="ECO:0000256" key="2">
    <source>
        <dbReference type="ARBA" id="ARBA00004648"/>
    </source>
</evidence>
<reference evidence="15 16" key="1">
    <citation type="submission" date="2018-06" db="EMBL/GenBank/DDBJ databases">
        <title>Genomic Encyclopedia of Archaeal and Bacterial Type Strains, Phase II (KMG-II): from individual species to whole genera.</title>
        <authorList>
            <person name="Goeker M."/>
        </authorList>
    </citation>
    <scope>NUCLEOTIDE SEQUENCE [LARGE SCALE GENOMIC DNA]</scope>
    <source>
        <strain evidence="15 16">DSM 29821</strain>
    </source>
</reference>